<evidence type="ECO:0000313" key="3">
    <source>
        <dbReference type="Proteomes" id="UP000663868"/>
    </source>
</evidence>
<feature type="compositionally biased region" description="Basic residues" evidence="1">
    <location>
        <begin position="1"/>
        <end position="12"/>
    </location>
</feature>
<accession>A0A820AXQ3</accession>
<reference evidence="2" key="1">
    <citation type="submission" date="2021-02" db="EMBL/GenBank/DDBJ databases">
        <authorList>
            <person name="Nowell W R."/>
        </authorList>
    </citation>
    <scope>NUCLEOTIDE SEQUENCE</scope>
</reference>
<gene>
    <name evidence="2" type="ORF">KXQ929_LOCUS39088</name>
</gene>
<dbReference type="EMBL" id="CAJOBB010007311">
    <property type="protein sequence ID" value="CAF4183466.1"/>
    <property type="molecule type" value="Genomic_DNA"/>
</dbReference>
<organism evidence="2 3">
    <name type="scientific">Adineta steineri</name>
    <dbReference type="NCBI Taxonomy" id="433720"/>
    <lineage>
        <taxon>Eukaryota</taxon>
        <taxon>Metazoa</taxon>
        <taxon>Spiralia</taxon>
        <taxon>Gnathifera</taxon>
        <taxon>Rotifera</taxon>
        <taxon>Eurotatoria</taxon>
        <taxon>Bdelloidea</taxon>
        <taxon>Adinetida</taxon>
        <taxon>Adinetidae</taxon>
        <taxon>Adineta</taxon>
    </lineage>
</organism>
<dbReference type="AlphaFoldDB" id="A0A820AXQ3"/>
<protein>
    <submittedName>
        <fullName evidence="2">Uncharacterized protein</fullName>
    </submittedName>
</protein>
<sequence length="230" mass="26445">MRVKNRLRNTKKRMNEEEKENIEKSNVNNVHVSNDKIEEKKNDTNVFDALIESTDEINTYQNKSTVAIEEPMQHQDVEIENSDPHSASIDILHEVDKIDSSASDSLNSSVDKSIFILNSRSRKRMLENDDENTSDSTENSVLFKDASFAYYSIIKRKCFELETRVQTLENQLLQKPKFPDINQSSMNNSNAVPDNQANVNKHNDKFMFEITKILAMTEDDLKSCNETSST</sequence>
<feature type="non-terminal residue" evidence="2">
    <location>
        <position position="1"/>
    </location>
</feature>
<feature type="region of interest" description="Disordered" evidence="1">
    <location>
        <begin position="1"/>
        <end position="23"/>
    </location>
</feature>
<evidence type="ECO:0000256" key="1">
    <source>
        <dbReference type="SAM" id="MobiDB-lite"/>
    </source>
</evidence>
<proteinExistence type="predicted"/>
<name>A0A820AXQ3_9BILA</name>
<evidence type="ECO:0000313" key="2">
    <source>
        <dbReference type="EMBL" id="CAF4183466.1"/>
    </source>
</evidence>
<comment type="caution">
    <text evidence="2">The sequence shown here is derived from an EMBL/GenBank/DDBJ whole genome shotgun (WGS) entry which is preliminary data.</text>
</comment>
<dbReference type="Proteomes" id="UP000663868">
    <property type="component" value="Unassembled WGS sequence"/>
</dbReference>